<gene>
    <name evidence="1" type="ORF">SAMN04489867_3009</name>
</gene>
<organism evidence="1 2">
    <name type="scientific">Pedococcus dokdonensis</name>
    <dbReference type="NCBI Taxonomy" id="443156"/>
    <lineage>
        <taxon>Bacteria</taxon>
        <taxon>Bacillati</taxon>
        <taxon>Actinomycetota</taxon>
        <taxon>Actinomycetes</taxon>
        <taxon>Micrococcales</taxon>
        <taxon>Intrasporangiaceae</taxon>
        <taxon>Pedococcus</taxon>
    </lineage>
</organism>
<protein>
    <submittedName>
        <fullName evidence="1">Uncharacterized protein</fullName>
    </submittedName>
</protein>
<evidence type="ECO:0000313" key="2">
    <source>
        <dbReference type="Proteomes" id="UP000199077"/>
    </source>
</evidence>
<reference evidence="2" key="1">
    <citation type="submission" date="2016-10" db="EMBL/GenBank/DDBJ databases">
        <authorList>
            <person name="Varghese N."/>
            <person name="Submissions S."/>
        </authorList>
    </citation>
    <scope>NUCLEOTIDE SEQUENCE [LARGE SCALE GENOMIC DNA]</scope>
    <source>
        <strain evidence="2">DSM 22329</strain>
    </source>
</reference>
<name>A0A1H0TWE3_9MICO</name>
<dbReference type="EMBL" id="LT629711">
    <property type="protein sequence ID" value="SDP58274.1"/>
    <property type="molecule type" value="Genomic_DNA"/>
</dbReference>
<dbReference type="AlphaFoldDB" id="A0A1H0TWE3"/>
<sequence>MSGVKGSRAAYPRAMVDVLQRWDLEAVPSLRDDPSPL</sequence>
<proteinExistence type="predicted"/>
<evidence type="ECO:0000313" key="1">
    <source>
        <dbReference type="EMBL" id="SDP58274.1"/>
    </source>
</evidence>
<accession>A0A1H0TWE3</accession>
<keyword evidence="2" id="KW-1185">Reference proteome</keyword>
<dbReference type="STRING" id="443156.SAMN04489867_3009"/>
<dbReference type="Proteomes" id="UP000199077">
    <property type="component" value="Chromosome I"/>
</dbReference>